<evidence type="ECO:0000256" key="8">
    <source>
        <dbReference type="SAM" id="Phobius"/>
    </source>
</evidence>
<sequence>MKSAVLSEQGNGGRWLGFGPCLRILPRVMATAPAPFSVSPPSAPGLSAVPAPLHEPGTRLLVGLLLVAALVPRLGVFFVNENLFGDAVVRTELAERWFRAPHLITAYGDGAYQFGPLHMYLVGAALSVFDREVAGRVVSLLFGVLSVVPLFALTRRLFGWRAGVVAGLSFAAWGMHMQFSTTACSEAVSLFFMLATFAFYAEGVDENRFLPLFQAALMLNLACALRYDAWMYMPLLTLALCFSSEDKVVSLTRAVGFGLACLPFPLLWMQGNELMHGNPFFPVMAVEDFHRNWVKSSMGSGPTVLWRLQQLTFWPGIALLTLSPLVALLGMAGMVRAWRSRPDTRWLVAAAVIPAAYFTFRAAVLLTFVPLGRFTVTQVALVPVFVAFGFAGLVGTRGGPGLRKALAGVTALVAVAAPVAMGVYTFRADGPLQTTLRPISPTSTNPVALMQVARFLKTEVAAKGGAAALDIDPNYLDLQLAFFSGLPEERLARVRWDTFRQRLREARPEVLVRFDGGTLAKDAGVKLEGRSLVLDGVAYQELEGFTAPMHVYRRQP</sequence>
<feature type="transmembrane region" description="Helical" evidence="8">
    <location>
        <begin position="346"/>
        <end position="369"/>
    </location>
</feature>
<evidence type="ECO:0000313" key="11">
    <source>
        <dbReference type="Proteomes" id="UP000217343"/>
    </source>
</evidence>
<evidence type="ECO:0000256" key="4">
    <source>
        <dbReference type="ARBA" id="ARBA00022679"/>
    </source>
</evidence>
<evidence type="ECO:0000256" key="7">
    <source>
        <dbReference type="ARBA" id="ARBA00023136"/>
    </source>
</evidence>
<evidence type="ECO:0000256" key="6">
    <source>
        <dbReference type="ARBA" id="ARBA00022989"/>
    </source>
</evidence>
<accession>A0A250K1H8</accession>
<feature type="transmembrane region" description="Helical" evidence="8">
    <location>
        <begin position="313"/>
        <end position="334"/>
    </location>
</feature>
<dbReference type="Proteomes" id="UP000217343">
    <property type="component" value="Chromosome"/>
</dbReference>
<keyword evidence="6 8" id="KW-1133">Transmembrane helix</keyword>
<evidence type="ECO:0000313" key="10">
    <source>
        <dbReference type="EMBL" id="ATB49959.1"/>
    </source>
</evidence>
<keyword evidence="7 8" id="KW-0472">Membrane</keyword>
<reference evidence="10 11" key="1">
    <citation type="submission" date="2017-06" db="EMBL/GenBank/DDBJ databases">
        <title>Sequencing and comparative analysis of myxobacterial genomes.</title>
        <authorList>
            <person name="Rupp O."/>
            <person name="Goesmann A."/>
            <person name="Sogaard-Andersen L."/>
        </authorList>
    </citation>
    <scope>NUCLEOTIDE SEQUENCE [LARGE SCALE GENOMIC DNA]</scope>
    <source>
        <strain evidence="10 11">DSM 14697</strain>
    </source>
</reference>
<dbReference type="AlphaFoldDB" id="A0A250K1H8"/>
<protein>
    <recommendedName>
        <fullName evidence="9">Glycosyltransferase RgtA/B/C/D-like domain-containing protein</fullName>
    </recommendedName>
</protein>
<dbReference type="GO" id="GO:0016763">
    <property type="term" value="F:pentosyltransferase activity"/>
    <property type="evidence" value="ECO:0007669"/>
    <property type="project" value="TreeGrafter"/>
</dbReference>
<feature type="transmembrane region" description="Helical" evidence="8">
    <location>
        <begin position="248"/>
        <end position="268"/>
    </location>
</feature>
<dbReference type="EMBL" id="CP022203">
    <property type="protein sequence ID" value="ATB49959.1"/>
    <property type="molecule type" value="Genomic_DNA"/>
</dbReference>
<name>A0A250K1H8_9BACT</name>
<dbReference type="GO" id="GO:0009103">
    <property type="term" value="P:lipopolysaccharide biosynthetic process"/>
    <property type="evidence" value="ECO:0007669"/>
    <property type="project" value="UniProtKB-ARBA"/>
</dbReference>
<evidence type="ECO:0000256" key="2">
    <source>
        <dbReference type="ARBA" id="ARBA00022475"/>
    </source>
</evidence>
<dbReference type="GO" id="GO:0005886">
    <property type="term" value="C:plasma membrane"/>
    <property type="evidence" value="ECO:0007669"/>
    <property type="project" value="UniProtKB-SubCell"/>
</dbReference>
<dbReference type="OrthoDB" id="5486671at2"/>
<evidence type="ECO:0000256" key="3">
    <source>
        <dbReference type="ARBA" id="ARBA00022676"/>
    </source>
</evidence>
<feature type="transmembrane region" description="Helical" evidence="8">
    <location>
        <begin position="406"/>
        <end position="426"/>
    </location>
</feature>
<dbReference type="RefSeq" id="WP_013938476.1">
    <property type="nucleotide sequence ID" value="NZ_CP022203.1"/>
</dbReference>
<evidence type="ECO:0000259" key="9">
    <source>
        <dbReference type="Pfam" id="PF13231"/>
    </source>
</evidence>
<dbReference type="Pfam" id="PF13231">
    <property type="entry name" value="PMT_2"/>
    <property type="match status" value="1"/>
</dbReference>
<keyword evidence="11" id="KW-1185">Reference proteome</keyword>
<feature type="domain" description="Glycosyltransferase RgtA/B/C/D-like" evidence="9">
    <location>
        <begin position="116"/>
        <end position="250"/>
    </location>
</feature>
<feature type="transmembrane region" description="Helical" evidence="8">
    <location>
        <begin position="158"/>
        <end position="175"/>
    </location>
</feature>
<gene>
    <name evidence="10" type="ORF">MYMAC_005613</name>
</gene>
<feature type="transmembrane region" description="Helical" evidence="8">
    <location>
        <begin position="60"/>
        <end position="80"/>
    </location>
</feature>
<comment type="subcellular location">
    <subcellularLocation>
        <location evidence="1">Cell membrane</location>
        <topology evidence="1">Multi-pass membrane protein</topology>
    </subcellularLocation>
</comment>
<keyword evidence="5 8" id="KW-0812">Transmembrane</keyword>
<keyword evidence="3" id="KW-0328">Glycosyltransferase</keyword>
<feature type="transmembrane region" description="Helical" evidence="8">
    <location>
        <begin position="187"/>
        <end position="203"/>
    </location>
</feature>
<dbReference type="InterPro" id="IPR038731">
    <property type="entry name" value="RgtA/B/C-like"/>
</dbReference>
<proteinExistence type="predicted"/>
<keyword evidence="4" id="KW-0808">Transferase</keyword>
<dbReference type="PANTHER" id="PTHR33908">
    <property type="entry name" value="MANNOSYLTRANSFERASE YKCB-RELATED"/>
    <property type="match status" value="1"/>
</dbReference>
<keyword evidence="2" id="KW-1003">Cell membrane</keyword>
<dbReference type="KEGG" id="mmas:MYMAC_005613"/>
<feature type="transmembrane region" description="Helical" evidence="8">
    <location>
        <begin position="375"/>
        <end position="394"/>
    </location>
</feature>
<evidence type="ECO:0000256" key="5">
    <source>
        <dbReference type="ARBA" id="ARBA00022692"/>
    </source>
</evidence>
<dbReference type="PANTHER" id="PTHR33908:SF11">
    <property type="entry name" value="MEMBRANE PROTEIN"/>
    <property type="match status" value="1"/>
</dbReference>
<organism evidence="10 11">
    <name type="scientific">Corallococcus macrosporus DSM 14697</name>
    <dbReference type="NCBI Taxonomy" id="1189310"/>
    <lineage>
        <taxon>Bacteria</taxon>
        <taxon>Pseudomonadati</taxon>
        <taxon>Myxococcota</taxon>
        <taxon>Myxococcia</taxon>
        <taxon>Myxococcales</taxon>
        <taxon>Cystobacterineae</taxon>
        <taxon>Myxococcaceae</taxon>
        <taxon>Corallococcus</taxon>
    </lineage>
</organism>
<dbReference type="InterPro" id="IPR050297">
    <property type="entry name" value="LipidA_mod_glycosyltrf_83"/>
</dbReference>
<feature type="transmembrane region" description="Helical" evidence="8">
    <location>
        <begin position="133"/>
        <end position="152"/>
    </location>
</feature>
<evidence type="ECO:0000256" key="1">
    <source>
        <dbReference type="ARBA" id="ARBA00004651"/>
    </source>
</evidence>